<proteinExistence type="predicted"/>
<name>A0A3M0IRH7_HIRRU</name>
<dbReference type="AlphaFoldDB" id="A0A3M0IRH7"/>
<dbReference type="InterPro" id="IPR050780">
    <property type="entry name" value="Mucin_vWF_Thrombospondin_sf"/>
</dbReference>
<dbReference type="Pfam" id="PF00094">
    <property type="entry name" value="VWD"/>
    <property type="match status" value="2"/>
</dbReference>
<dbReference type="SUPFAM" id="SSF57567">
    <property type="entry name" value="Serine protease inhibitors"/>
    <property type="match status" value="1"/>
</dbReference>
<protein>
    <recommendedName>
        <fullName evidence="4">VWFD domain-containing protein</fullName>
    </recommendedName>
</protein>
<gene>
    <name evidence="5" type="ORF">DUI87_33191</name>
</gene>
<dbReference type="SMART" id="SM00216">
    <property type="entry name" value="VWD"/>
    <property type="match status" value="2"/>
</dbReference>
<sequence>MGAGADLGGSGIVLGPGWIPDGSRWIPAGSRMDPGWIPAGSRGRCRRWCERTVLVAEQEEVTPRREAAVPCPSLYQYSLAGWRLDREQHAPGPAGNPPGDIGTRPALCYIYRAWQCRDGHNGSAVSRAECCRRPRGHSWRRGDAGDAAGPCLPCTRLPLGGDGGSPRHRRAPATFQAWAGTRFRTFDGRHFGFAGACRYSLAAATDGAWDFTVGLGQPRVLHMTFGTDTVVAEGQNVSVNGAAVPKGRPYLHKGLGVTWPGDWVAVASSLGVRVAWDGHLAVTVTAEPELRGGTWGLCGTYTDDPADDFVRPDGDVAAFAAAFGNAWKVPAAATEVDPSGFYAACVALLCGDGDAASPPGPLPSPGPPPPPPGPPPPAACATFAAYARECSRRQLPVPWRRPGLCERRCDAGQRFSDCVSLCPVTCATAGGAERGPCHRHCHGGCECDPGLARDGDSCVSPAACPCHHRRQRYEPGQSIRQRCKPLDFVAGQLLITAEHEPCDGQRPLGCPRSITVTTNRTTARLHGTGDTPGQDRDRPRTLLALWQPSFACPQCPCGSGSHPCTHPHVPTVVGDIPVPVPSVPMVVGDSLVPVPGVPLAAGVIPLPVPHVPTVVGDITVSILNVPMVSGDIPVPVPNVPTVAGDSLLPVPGVPVAAGLIPLPVPHVPTVVGDTPVSIPMSPQWWVTPPVSIPMSPQCVCRGQRWRCGRQECAGTCVATGDPHYVTFDGRAFTFAGDCEYLLAREAGGLFAVTAENVPCGATGVTCTKSVLVAMGNTVVHMLRGQPPALGLGAGSLRGSCGTGSSPPCHDLVPPQRFYEWCVFDACGCDSGGDCECLCTALAAYAEECGRQGRPLHWRSQGLCHGRCLEPAACPCFWDGFAFPAGAAVTQGCSDW</sequence>
<dbReference type="InterPro" id="IPR001846">
    <property type="entry name" value="VWF_type-D"/>
</dbReference>
<dbReference type="CDD" id="cd19941">
    <property type="entry name" value="TIL"/>
    <property type="match status" value="1"/>
</dbReference>
<evidence type="ECO:0000256" key="2">
    <source>
        <dbReference type="ARBA" id="ARBA00023180"/>
    </source>
</evidence>
<dbReference type="GO" id="GO:0031012">
    <property type="term" value="C:extracellular matrix"/>
    <property type="evidence" value="ECO:0007669"/>
    <property type="project" value="TreeGrafter"/>
</dbReference>
<dbReference type="PANTHER" id="PTHR11339:SF386">
    <property type="entry name" value="HEMOLECTIN, ISOFORM A"/>
    <property type="match status" value="1"/>
</dbReference>
<dbReference type="SMART" id="SM00832">
    <property type="entry name" value="C8"/>
    <property type="match status" value="1"/>
</dbReference>
<evidence type="ECO:0000259" key="4">
    <source>
        <dbReference type="PROSITE" id="PS51233"/>
    </source>
</evidence>
<dbReference type="PANTHER" id="PTHR11339">
    <property type="entry name" value="EXTRACELLULAR MATRIX GLYCOPROTEIN RELATED"/>
    <property type="match status" value="1"/>
</dbReference>
<dbReference type="Pfam" id="PF08742">
    <property type="entry name" value="C8"/>
    <property type="match status" value="1"/>
</dbReference>
<dbReference type="InterPro" id="IPR014853">
    <property type="entry name" value="VWF/SSPO/ZAN-like_Cys-rich_dom"/>
</dbReference>
<dbReference type="InterPro" id="IPR036084">
    <property type="entry name" value="Ser_inhib-like_sf"/>
</dbReference>
<feature type="region of interest" description="Disordered" evidence="3">
    <location>
        <begin position="357"/>
        <end position="377"/>
    </location>
</feature>
<dbReference type="Pfam" id="PF01826">
    <property type="entry name" value="TIL"/>
    <property type="match status" value="1"/>
</dbReference>
<dbReference type="Gene3D" id="2.10.25.10">
    <property type="entry name" value="Laminin"/>
    <property type="match status" value="1"/>
</dbReference>
<feature type="domain" description="VWFD" evidence="4">
    <location>
        <begin position="714"/>
        <end position="895"/>
    </location>
</feature>
<evidence type="ECO:0000313" key="6">
    <source>
        <dbReference type="Proteomes" id="UP000269221"/>
    </source>
</evidence>
<dbReference type="GO" id="GO:0005615">
    <property type="term" value="C:extracellular space"/>
    <property type="evidence" value="ECO:0007669"/>
    <property type="project" value="TreeGrafter"/>
</dbReference>
<keyword evidence="6" id="KW-1185">Reference proteome</keyword>
<feature type="compositionally biased region" description="Pro residues" evidence="3">
    <location>
        <begin position="358"/>
        <end position="377"/>
    </location>
</feature>
<feature type="domain" description="VWFD" evidence="4">
    <location>
        <begin position="173"/>
        <end position="335"/>
    </location>
</feature>
<keyword evidence="1" id="KW-1015">Disulfide bond</keyword>
<organism evidence="5 6">
    <name type="scientific">Hirundo rustica rustica</name>
    <dbReference type="NCBI Taxonomy" id="333673"/>
    <lineage>
        <taxon>Eukaryota</taxon>
        <taxon>Metazoa</taxon>
        <taxon>Chordata</taxon>
        <taxon>Craniata</taxon>
        <taxon>Vertebrata</taxon>
        <taxon>Euteleostomi</taxon>
        <taxon>Archelosauria</taxon>
        <taxon>Archosauria</taxon>
        <taxon>Dinosauria</taxon>
        <taxon>Saurischia</taxon>
        <taxon>Theropoda</taxon>
        <taxon>Coelurosauria</taxon>
        <taxon>Aves</taxon>
        <taxon>Neognathae</taxon>
        <taxon>Neoaves</taxon>
        <taxon>Telluraves</taxon>
        <taxon>Australaves</taxon>
        <taxon>Passeriformes</taxon>
        <taxon>Sylvioidea</taxon>
        <taxon>Hirundinidae</taxon>
        <taxon>Hirundo</taxon>
    </lineage>
</organism>
<comment type="caution">
    <text evidence="5">The sequence shown here is derived from an EMBL/GenBank/DDBJ whole genome shotgun (WGS) entry which is preliminary data.</text>
</comment>
<evidence type="ECO:0000256" key="1">
    <source>
        <dbReference type="ARBA" id="ARBA00023157"/>
    </source>
</evidence>
<dbReference type="InterPro" id="IPR002919">
    <property type="entry name" value="TIL_dom"/>
</dbReference>
<dbReference type="STRING" id="333673.A0A3M0IRH7"/>
<dbReference type="OrthoDB" id="6262482at2759"/>
<evidence type="ECO:0000256" key="3">
    <source>
        <dbReference type="SAM" id="MobiDB-lite"/>
    </source>
</evidence>
<dbReference type="PROSITE" id="PS51233">
    <property type="entry name" value="VWFD"/>
    <property type="match status" value="2"/>
</dbReference>
<reference evidence="5 6" key="1">
    <citation type="submission" date="2018-07" db="EMBL/GenBank/DDBJ databases">
        <title>A high quality draft genome assembly of the barn swallow (H. rustica rustica).</title>
        <authorList>
            <person name="Formenti G."/>
            <person name="Chiara M."/>
            <person name="Poveda L."/>
            <person name="Francoijs K.-J."/>
            <person name="Bonisoli-Alquati A."/>
            <person name="Canova L."/>
            <person name="Gianfranceschi L."/>
            <person name="Horner D.S."/>
            <person name="Saino N."/>
        </authorList>
    </citation>
    <scope>NUCLEOTIDE SEQUENCE [LARGE SCALE GENOMIC DNA]</scope>
    <source>
        <strain evidence="5">Chelidonia</strain>
        <tissue evidence="5">Blood</tissue>
    </source>
</reference>
<evidence type="ECO:0000313" key="5">
    <source>
        <dbReference type="EMBL" id="RMB90450.1"/>
    </source>
</evidence>
<accession>A0A3M0IRH7</accession>
<dbReference type="EMBL" id="QRBI01000250">
    <property type="protein sequence ID" value="RMB90450.1"/>
    <property type="molecule type" value="Genomic_DNA"/>
</dbReference>
<keyword evidence="2" id="KW-0325">Glycoprotein</keyword>
<dbReference type="Proteomes" id="UP000269221">
    <property type="component" value="Unassembled WGS sequence"/>
</dbReference>